<name>A0A420EQ61_9ACTN</name>
<dbReference type="AlphaFoldDB" id="A0A420EQ61"/>
<dbReference type="RefSeq" id="WP_120332180.1">
    <property type="nucleotide sequence ID" value="NZ_RAQQ01000049.1"/>
</dbReference>
<protein>
    <recommendedName>
        <fullName evidence="3">DUF1918 domain-containing protein</fullName>
    </recommendedName>
</protein>
<evidence type="ECO:0000313" key="1">
    <source>
        <dbReference type="EMBL" id="RKF22819.1"/>
    </source>
</evidence>
<accession>A0A420EQ61</accession>
<evidence type="ECO:0000313" key="2">
    <source>
        <dbReference type="Proteomes" id="UP000285744"/>
    </source>
</evidence>
<dbReference type="EMBL" id="RAQQ01000049">
    <property type="protein sequence ID" value="RKF22819.1"/>
    <property type="molecule type" value="Genomic_DNA"/>
</dbReference>
<organism evidence="1 2">
    <name type="scientific">Micromonospora globbae</name>
    <dbReference type="NCBI Taxonomy" id="1894969"/>
    <lineage>
        <taxon>Bacteria</taxon>
        <taxon>Bacillati</taxon>
        <taxon>Actinomycetota</taxon>
        <taxon>Actinomycetes</taxon>
        <taxon>Micromonosporales</taxon>
        <taxon>Micromonosporaceae</taxon>
        <taxon>Micromonospora</taxon>
    </lineage>
</organism>
<gene>
    <name evidence="1" type="ORF">D7I43_31350</name>
</gene>
<sequence>MPDERDHEDERSLDAGEIVTVAPALVDEMGGYLYVVIDGFDDPRYTLARLGGDGYQWPNVAREHLIPVAPERIIRVDGADGEAAYIPG</sequence>
<reference evidence="1 2" key="1">
    <citation type="journal article" date="2018" name="Int. J. Syst. Evol. Microbiol.">
        <title>Micromonospora globbae sp. nov., an endophytic actinomycete isolated from roots of Globba winitii C. H. Wright.</title>
        <authorList>
            <person name="Kuncharoen N."/>
            <person name="Pittayakhajonwut P."/>
            <person name="Tanasupawat S."/>
        </authorList>
    </citation>
    <scope>NUCLEOTIDE SEQUENCE [LARGE SCALE GENOMIC DNA]</scope>
    <source>
        <strain evidence="1 2">WPS1-2</strain>
    </source>
</reference>
<comment type="caution">
    <text evidence="1">The sequence shown here is derived from an EMBL/GenBank/DDBJ whole genome shotgun (WGS) entry which is preliminary data.</text>
</comment>
<dbReference type="OrthoDB" id="3402112at2"/>
<proteinExistence type="predicted"/>
<dbReference type="Proteomes" id="UP000285744">
    <property type="component" value="Unassembled WGS sequence"/>
</dbReference>
<evidence type="ECO:0008006" key="3">
    <source>
        <dbReference type="Google" id="ProtNLM"/>
    </source>
</evidence>